<evidence type="ECO:0000256" key="2">
    <source>
        <dbReference type="ARBA" id="ARBA00022481"/>
    </source>
</evidence>
<keyword evidence="6" id="KW-0175">Coiled coil</keyword>
<evidence type="ECO:0000256" key="3">
    <source>
        <dbReference type="ARBA" id="ARBA00022917"/>
    </source>
</evidence>
<dbReference type="InterPro" id="IPR045853">
    <property type="entry name" value="Pep_chain_release_fac_I_sf"/>
</dbReference>
<feature type="modified residue" description="N5-methylglutamine" evidence="4">
    <location>
        <position position="239"/>
    </location>
</feature>
<reference evidence="8 9" key="1">
    <citation type="submission" date="2020-07" db="EMBL/GenBank/DDBJ databases">
        <authorList>
            <person name="Feng X."/>
        </authorList>
    </citation>
    <scope>NUCLEOTIDE SEQUENCE [LARGE SCALE GENOMIC DNA]</scope>
    <source>
        <strain evidence="8 9">JCM14086</strain>
    </source>
</reference>
<evidence type="ECO:0000313" key="8">
    <source>
        <dbReference type="EMBL" id="MBC2603888.1"/>
    </source>
</evidence>
<dbReference type="PANTHER" id="PTHR43116">
    <property type="entry name" value="PEPTIDE CHAIN RELEASE FACTOR 2"/>
    <property type="match status" value="1"/>
</dbReference>
<dbReference type="NCBIfam" id="TIGR00020">
    <property type="entry name" value="prfB"/>
    <property type="match status" value="1"/>
</dbReference>
<dbReference type="AlphaFoldDB" id="A0A7X1E698"/>
<comment type="caution">
    <text evidence="8">The sequence shown here is derived from an EMBL/GenBank/DDBJ whole genome shotgun (WGS) entry which is preliminary data.</text>
</comment>
<dbReference type="FunFam" id="3.30.160.20:FF:000010">
    <property type="entry name" value="Peptide chain release factor 2"/>
    <property type="match status" value="1"/>
</dbReference>
<dbReference type="Gene3D" id="1.20.58.410">
    <property type="entry name" value="Release factor"/>
    <property type="match status" value="1"/>
</dbReference>
<dbReference type="InterPro" id="IPR005139">
    <property type="entry name" value="PCRF"/>
</dbReference>
<dbReference type="EMBL" id="JACHVA010000134">
    <property type="protein sequence ID" value="MBC2603888.1"/>
    <property type="molecule type" value="Genomic_DNA"/>
</dbReference>
<gene>
    <name evidence="4 8" type="primary">prfB</name>
    <name evidence="8" type="ORF">H5P30_19080</name>
</gene>
<name>A0A7X1E698_9BACT</name>
<dbReference type="Proteomes" id="UP000525652">
    <property type="component" value="Unassembled WGS sequence"/>
</dbReference>
<evidence type="ECO:0000256" key="5">
    <source>
        <dbReference type="NCBIfam" id="TIGR00020"/>
    </source>
</evidence>
<evidence type="ECO:0000256" key="4">
    <source>
        <dbReference type="HAMAP-Rule" id="MF_00094"/>
    </source>
</evidence>
<keyword evidence="2 4" id="KW-0488">Methylation</keyword>
<evidence type="ECO:0000313" key="9">
    <source>
        <dbReference type="Proteomes" id="UP000525652"/>
    </source>
</evidence>
<comment type="subcellular location">
    <subcellularLocation>
        <location evidence="4">Cytoplasm</location>
    </subcellularLocation>
</comment>
<sequence>MLDISGGIFDVDKKKQSIAAAEEKMADASFWDDNDAAQKLTGEVSRMKRLVEKMETLLTEVDDVKTMAELADEEEGDDAEMAAAECEELTNKLQSKIDLLELQSFLSGPHDSKNAILSVHAGAGGTESCDWADMLFRMYSRWAERSGFEVEIQDLQSGEEAGISKVTMRIAGDNAYGFSKAERGVHRLVRISPFDSNKRRHTSFCSVDVIAEIDDDIDLDIRDEDLRVDTYRASGKGGQHVNKTDSAVRLTHLPTGIVVACQNERSQLKNKGTAMKILKSRIYEQMQDEKRSEMEKFYGEKGEIAWGNQIRNYVFQPYQMVKDLRTGQETSNVQGVMDGELDPFIHAWLRAGGPIGRSAAAATEAD</sequence>
<dbReference type="PROSITE" id="PS00745">
    <property type="entry name" value="RF_PROK_I"/>
    <property type="match status" value="1"/>
</dbReference>
<dbReference type="InterPro" id="IPR004374">
    <property type="entry name" value="PrfB"/>
</dbReference>
<dbReference type="Pfam" id="PF03462">
    <property type="entry name" value="PCRF"/>
    <property type="match status" value="1"/>
</dbReference>
<keyword evidence="3 4" id="KW-0648">Protein biosynthesis</keyword>
<dbReference type="Gene3D" id="3.30.70.1660">
    <property type="match status" value="1"/>
</dbReference>
<evidence type="ECO:0000259" key="7">
    <source>
        <dbReference type="PROSITE" id="PS00745"/>
    </source>
</evidence>
<keyword evidence="4" id="KW-0963">Cytoplasm</keyword>
<dbReference type="HAMAP" id="MF_00094">
    <property type="entry name" value="Rel_fac_2"/>
    <property type="match status" value="1"/>
</dbReference>
<comment type="similarity">
    <text evidence="1 4">Belongs to the prokaryotic/mitochondrial release factor family.</text>
</comment>
<dbReference type="InterPro" id="IPR000352">
    <property type="entry name" value="Pep_chain_release_fac_I"/>
</dbReference>
<proteinExistence type="inferred from homology"/>
<dbReference type="GO" id="GO:0005737">
    <property type="term" value="C:cytoplasm"/>
    <property type="evidence" value="ECO:0007669"/>
    <property type="project" value="UniProtKB-SubCell"/>
</dbReference>
<dbReference type="PANTHER" id="PTHR43116:SF3">
    <property type="entry name" value="CLASS I PEPTIDE CHAIN RELEASE FACTOR"/>
    <property type="match status" value="1"/>
</dbReference>
<comment type="function">
    <text evidence="4">Peptide chain release factor 2 directs the termination of translation in response to the peptide chain termination codons UGA and UAA.</text>
</comment>
<evidence type="ECO:0000256" key="6">
    <source>
        <dbReference type="SAM" id="Coils"/>
    </source>
</evidence>
<feature type="coiled-coil region" evidence="6">
    <location>
        <begin position="37"/>
        <end position="103"/>
    </location>
</feature>
<organism evidence="8 9">
    <name type="scientific">Puniceicoccus vermicola</name>
    <dbReference type="NCBI Taxonomy" id="388746"/>
    <lineage>
        <taxon>Bacteria</taxon>
        <taxon>Pseudomonadati</taxon>
        <taxon>Verrucomicrobiota</taxon>
        <taxon>Opitutia</taxon>
        <taxon>Puniceicoccales</taxon>
        <taxon>Puniceicoccaceae</taxon>
        <taxon>Puniceicoccus</taxon>
    </lineage>
</organism>
<evidence type="ECO:0000256" key="1">
    <source>
        <dbReference type="ARBA" id="ARBA00010835"/>
    </source>
</evidence>
<accession>A0A7X1E698</accession>
<dbReference type="Gene3D" id="3.30.160.20">
    <property type="match status" value="1"/>
</dbReference>
<dbReference type="GO" id="GO:0016149">
    <property type="term" value="F:translation release factor activity, codon specific"/>
    <property type="evidence" value="ECO:0007669"/>
    <property type="project" value="UniProtKB-UniRule"/>
</dbReference>
<comment type="PTM">
    <text evidence="4">Methylated by PrmC. Methylation increases the termination efficiency of RF2.</text>
</comment>
<feature type="domain" description="Prokaryotic-type class I peptide chain release factors" evidence="7">
    <location>
        <begin position="232"/>
        <end position="248"/>
    </location>
</feature>
<dbReference type="SUPFAM" id="SSF75620">
    <property type="entry name" value="Release factor"/>
    <property type="match status" value="1"/>
</dbReference>
<dbReference type="SMART" id="SM00937">
    <property type="entry name" value="PCRF"/>
    <property type="match status" value="1"/>
</dbReference>
<protein>
    <recommendedName>
        <fullName evidence="4 5">Peptide chain release factor 2</fullName>
        <shortName evidence="4">RF-2</shortName>
    </recommendedName>
</protein>
<keyword evidence="9" id="KW-1185">Reference proteome</keyword>
<dbReference type="Pfam" id="PF00472">
    <property type="entry name" value="RF-1"/>
    <property type="match status" value="1"/>
</dbReference>